<accession>A0A554VDB9</accession>
<dbReference type="GO" id="GO:0005886">
    <property type="term" value="C:plasma membrane"/>
    <property type="evidence" value="ECO:0007669"/>
    <property type="project" value="UniProtKB-SubCell"/>
</dbReference>
<feature type="transmembrane region" description="Helical" evidence="7">
    <location>
        <begin position="191"/>
        <end position="209"/>
    </location>
</feature>
<comment type="similarity">
    <text evidence="2">Belongs to the acyltransferase 3 family.</text>
</comment>
<evidence type="ECO:0000313" key="9">
    <source>
        <dbReference type="EMBL" id="TSE04853.1"/>
    </source>
</evidence>
<sequence length="354" mass="42141">MDKSVSNKIRILSFYSIFMVVVCHAYNLTNLDIETNRDVVYYIEYIFALELSNIFIPMFFFISGFLFFKNHDLSVFTFKRKIKNRFKTLVIPYFLWCGLWFLIVYGVQFIPMLSHFFEEPLHEMPLWKQAWLAFVDPINYTFWFIRELIFYVWLTPLIYLAIKYLKFYFLIFLCALLFLQQPSLFYVNNVYLLQFLGLFSFTCGAYTSIKKLNIISNFKPPVYLASIVIWGIGIFLNFYVRDAYEETHIISILCKRITMFIGFFTVWTMYDFINRKYEFTNKPLYGYRFFIYAAHGVALTYFTKIYVKYIGENDIVLLLLFFVSSILATLACVACAKLLQKTTPKVYSLLTGSR</sequence>
<dbReference type="GO" id="GO:0016413">
    <property type="term" value="F:O-acetyltransferase activity"/>
    <property type="evidence" value="ECO:0007669"/>
    <property type="project" value="TreeGrafter"/>
</dbReference>
<feature type="domain" description="Acyltransferase 3" evidence="8">
    <location>
        <begin position="16"/>
        <end position="334"/>
    </location>
</feature>
<dbReference type="EMBL" id="VLNR01000070">
    <property type="protein sequence ID" value="TSE04853.1"/>
    <property type="molecule type" value="Genomic_DNA"/>
</dbReference>
<reference evidence="9 10" key="1">
    <citation type="submission" date="2019-07" db="EMBL/GenBank/DDBJ databases">
        <title>The draft genome sequence of Aquimarina algiphila M91.</title>
        <authorList>
            <person name="Meng X."/>
        </authorList>
    </citation>
    <scope>NUCLEOTIDE SEQUENCE [LARGE SCALE GENOMIC DNA]</scope>
    <source>
        <strain evidence="9 10">M91</strain>
    </source>
</reference>
<evidence type="ECO:0000256" key="4">
    <source>
        <dbReference type="ARBA" id="ARBA00022692"/>
    </source>
</evidence>
<evidence type="ECO:0000256" key="6">
    <source>
        <dbReference type="ARBA" id="ARBA00023136"/>
    </source>
</evidence>
<keyword evidence="3" id="KW-1003">Cell membrane</keyword>
<protein>
    <submittedName>
        <fullName evidence="9">Acyltransferase</fullName>
    </submittedName>
</protein>
<keyword evidence="4 7" id="KW-0812">Transmembrane</keyword>
<dbReference type="AlphaFoldDB" id="A0A554VDB9"/>
<dbReference type="InterPro" id="IPR002656">
    <property type="entry name" value="Acyl_transf_3_dom"/>
</dbReference>
<feature type="transmembrane region" description="Helical" evidence="7">
    <location>
        <begin position="221"/>
        <end position="240"/>
    </location>
</feature>
<feature type="transmembrane region" description="Helical" evidence="7">
    <location>
        <begin position="12"/>
        <end position="29"/>
    </location>
</feature>
<feature type="transmembrane region" description="Helical" evidence="7">
    <location>
        <begin position="89"/>
        <end position="110"/>
    </location>
</feature>
<evidence type="ECO:0000259" key="8">
    <source>
        <dbReference type="Pfam" id="PF01757"/>
    </source>
</evidence>
<proteinExistence type="inferred from homology"/>
<keyword evidence="6 7" id="KW-0472">Membrane</keyword>
<keyword evidence="10" id="KW-1185">Reference proteome</keyword>
<organism evidence="9 10">
    <name type="scientific">Aquimarina algiphila</name>
    <dbReference type="NCBI Taxonomy" id="2047982"/>
    <lineage>
        <taxon>Bacteria</taxon>
        <taxon>Pseudomonadati</taxon>
        <taxon>Bacteroidota</taxon>
        <taxon>Flavobacteriia</taxon>
        <taxon>Flavobacteriales</taxon>
        <taxon>Flavobacteriaceae</taxon>
        <taxon>Aquimarina</taxon>
    </lineage>
</organism>
<name>A0A554VDB9_9FLAO</name>
<dbReference type="Proteomes" id="UP000318833">
    <property type="component" value="Unassembled WGS sequence"/>
</dbReference>
<dbReference type="PANTHER" id="PTHR40074:SF2">
    <property type="entry name" value="O-ACETYLTRANSFERASE WECH"/>
    <property type="match status" value="1"/>
</dbReference>
<gene>
    <name evidence="9" type="ORF">FOF46_24865</name>
</gene>
<evidence type="ECO:0000313" key="10">
    <source>
        <dbReference type="Proteomes" id="UP000318833"/>
    </source>
</evidence>
<feature type="transmembrane region" description="Helical" evidence="7">
    <location>
        <begin position="285"/>
        <end position="303"/>
    </location>
</feature>
<evidence type="ECO:0000256" key="5">
    <source>
        <dbReference type="ARBA" id="ARBA00022989"/>
    </source>
</evidence>
<comment type="subcellular location">
    <subcellularLocation>
        <location evidence="1">Cell membrane</location>
        <topology evidence="1">Multi-pass membrane protein</topology>
    </subcellularLocation>
</comment>
<dbReference type="RefSeq" id="WP_109437704.1">
    <property type="nucleotide sequence ID" value="NZ_CANLFO010000007.1"/>
</dbReference>
<keyword evidence="9" id="KW-0808">Transferase</keyword>
<evidence type="ECO:0000256" key="3">
    <source>
        <dbReference type="ARBA" id="ARBA00022475"/>
    </source>
</evidence>
<feature type="transmembrane region" description="Helical" evidence="7">
    <location>
        <begin position="252"/>
        <end position="273"/>
    </location>
</feature>
<dbReference type="OrthoDB" id="265992at2"/>
<dbReference type="PANTHER" id="PTHR40074">
    <property type="entry name" value="O-ACETYLTRANSFERASE WECH"/>
    <property type="match status" value="1"/>
</dbReference>
<dbReference type="GO" id="GO:0009246">
    <property type="term" value="P:enterobacterial common antigen biosynthetic process"/>
    <property type="evidence" value="ECO:0007669"/>
    <property type="project" value="TreeGrafter"/>
</dbReference>
<evidence type="ECO:0000256" key="2">
    <source>
        <dbReference type="ARBA" id="ARBA00007400"/>
    </source>
</evidence>
<keyword evidence="9" id="KW-0012">Acyltransferase</keyword>
<comment type="caution">
    <text evidence="9">The sequence shown here is derived from an EMBL/GenBank/DDBJ whole genome shotgun (WGS) entry which is preliminary data.</text>
</comment>
<feature type="transmembrane region" description="Helical" evidence="7">
    <location>
        <begin position="315"/>
        <end position="339"/>
    </location>
</feature>
<dbReference type="Pfam" id="PF01757">
    <property type="entry name" value="Acyl_transf_3"/>
    <property type="match status" value="1"/>
</dbReference>
<evidence type="ECO:0000256" key="7">
    <source>
        <dbReference type="SAM" id="Phobius"/>
    </source>
</evidence>
<feature type="transmembrane region" description="Helical" evidence="7">
    <location>
        <begin position="41"/>
        <end position="68"/>
    </location>
</feature>
<keyword evidence="5 7" id="KW-1133">Transmembrane helix</keyword>
<evidence type="ECO:0000256" key="1">
    <source>
        <dbReference type="ARBA" id="ARBA00004651"/>
    </source>
</evidence>
<feature type="transmembrane region" description="Helical" evidence="7">
    <location>
        <begin position="167"/>
        <end position="185"/>
    </location>
</feature>